<keyword evidence="3" id="KW-1185">Reference proteome</keyword>
<gene>
    <name evidence="2" type="ORF">RJT34_13244</name>
</gene>
<dbReference type="PANTHER" id="PTHR31973">
    <property type="entry name" value="POLYPROTEIN, PUTATIVE-RELATED"/>
    <property type="match status" value="1"/>
</dbReference>
<keyword evidence="1" id="KW-0472">Membrane</keyword>
<dbReference type="PANTHER" id="PTHR31973:SF187">
    <property type="entry name" value="MUTATOR TRANSPOSASE MUDRA PROTEIN"/>
    <property type="match status" value="1"/>
</dbReference>
<evidence type="ECO:0000313" key="2">
    <source>
        <dbReference type="EMBL" id="KAK7302357.1"/>
    </source>
</evidence>
<dbReference type="EMBL" id="JAYKXN010000003">
    <property type="protein sequence ID" value="KAK7302357.1"/>
    <property type="molecule type" value="Genomic_DNA"/>
</dbReference>
<sequence>MLSTKWLSQNIENCVRENPNIKLGDIMNRAYRKWNAGVSKQKASRARKVAKNVVEGSFKEQYRRLYDWCHEVLRTNPGSTVQLKRSNSTVIIFATVLIYFAIAIAIAKHFRSKGR</sequence>
<protein>
    <submittedName>
        <fullName evidence="2">Uncharacterized protein</fullName>
    </submittedName>
</protein>
<keyword evidence="1" id="KW-1133">Transmembrane helix</keyword>
<evidence type="ECO:0000313" key="3">
    <source>
        <dbReference type="Proteomes" id="UP001359559"/>
    </source>
</evidence>
<accession>A0AAN9PM43</accession>
<organism evidence="2 3">
    <name type="scientific">Clitoria ternatea</name>
    <name type="common">Butterfly pea</name>
    <dbReference type="NCBI Taxonomy" id="43366"/>
    <lineage>
        <taxon>Eukaryota</taxon>
        <taxon>Viridiplantae</taxon>
        <taxon>Streptophyta</taxon>
        <taxon>Embryophyta</taxon>
        <taxon>Tracheophyta</taxon>
        <taxon>Spermatophyta</taxon>
        <taxon>Magnoliopsida</taxon>
        <taxon>eudicotyledons</taxon>
        <taxon>Gunneridae</taxon>
        <taxon>Pentapetalae</taxon>
        <taxon>rosids</taxon>
        <taxon>fabids</taxon>
        <taxon>Fabales</taxon>
        <taxon>Fabaceae</taxon>
        <taxon>Papilionoideae</taxon>
        <taxon>50 kb inversion clade</taxon>
        <taxon>NPAAA clade</taxon>
        <taxon>indigoferoid/millettioid clade</taxon>
        <taxon>Phaseoleae</taxon>
        <taxon>Clitoria</taxon>
    </lineage>
</organism>
<comment type="caution">
    <text evidence="2">The sequence shown here is derived from an EMBL/GenBank/DDBJ whole genome shotgun (WGS) entry which is preliminary data.</text>
</comment>
<dbReference type="Proteomes" id="UP001359559">
    <property type="component" value="Unassembled WGS sequence"/>
</dbReference>
<dbReference type="AlphaFoldDB" id="A0AAN9PM43"/>
<name>A0AAN9PM43_CLITE</name>
<evidence type="ECO:0000256" key="1">
    <source>
        <dbReference type="SAM" id="Phobius"/>
    </source>
</evidence>
<keyword evidence="1" id="KW-0812">Transmembrane</keyword>
<reference evidence="2 3" key="1">
    <citation type="submission" date="2024-01" db="EMBL/GenBank/DDBJ databases">
        <title>The genomes of 5 underutilized Papilionoideae crops provide insights into root nodulation and disease resistance.</title>
        <authorList>
            <person name="Yuan L."/>
        </authorList>
    </citation>
    <scope>NUCLEOTIDE SEQUENCE [LARGE SCALE GENOMIC DNA]</scope>
    <source>
        <strain evidence="2">LY-2023</strain>
        <tissue evidence="2">Leaf</tissue>
    </source>
</reference>
<proteinExistence type="predicted"/>
<feature type="transmembrane region" description="Helical" evidence="1">
    <location>
        <begin position="89"/>
        <end position="107"/>
    </location>
</feature>